<proteinExistence type="predicted"/>
<sequence>MHDGEKVEHVHENNEDEKKNGGAPVEPQDPNEQMHDLMHDGEKVIHPDTSGIEKKHPKDVSLKSLPSGDELHGVLMHGDSEMGHDHEKEHAERKNKPFKFDIEKIKEIVPEDILKTVNLEKLMKVEKEDYKKWKDEEKKTKGDKSRVSSFSFVVDTIFSNIDKIKQKFISKSDQNSEDNTEKNLKFAADAIQHLGHDPNDVRHDLELIGNTAPISERHKSFTWRNNKERHEM</sequence>
<feature type="region of interest" description="Disordered" evidence="1">
    <location>
        <begin position="1"/>
        <end position="95"/>
    </location>
</feature>
<feature type="compositionally biased region" description="Basic and acidic residues" evidence="1">
    <location>
        <begin position="78"/>
        <end position="95"/>
    </location>
</feature>
<name>A0ABQ9EYT6_TEGGR</name>
<protein>
    <submittedName>
        <fullName evidence="2">Uncharacterized protein</fullName>
    </submittedName>
</protein>
<accession>A0ABQ9EYT6</accession>
<organism evidence="2 3">
    <name type="scientific">Tegillarca granosa</name>
    <name type="common">Malaysian cockle</name>
    <name type="synonym">Anadara granosa</name>
    <dbReference type="NCBI Taxonomy" id="220873"/>
    <lineage>
        <taxon>Eukaryota</taxon>
        <taxon>Metazoa</taxon>
        <taxon>Spiralia</taxon>
        <taxon>Lophotrochozoa</taxon>
        <taxon>Mollusca</taxon>
        <taxon>Bivalvia</taxon>
        <taxon>Autobranchia</taxon>
        <taxon>Pteriomorphia</taxon>
        <taxon>Arcoida</taxon>
        <taxon>Arcoidea</taxon>
        <taxon>Arcidae</taxon>
        <taxon>Tegillarca</taxon>
    </lineage>
</organism>
<feature type="compositionally biased region" description="Basic and acidic residues" evidence="1">
    <location>
        <begin position="1"/>
        <end position="20"/>
    </location>
</feature>
<keyword evidence="3" id="KW-1185">Reference proteome</keyword>
<reference evidence="2 3" key="1">
    <citation type="submission" date="2022-12" db="EMBL/GenBank/DDBJ databases">
        <title>Chromosome-level genome of Tegillarca granosa.</title>
        <authorList>
            <person name="Kim J."/>
        </authorList>
    </citation>
    <scope>NUCLEOTIDE SEQUENCE [LARGE SCALE GENOMIC DNA]</scope>
    <source>
        <strain evidence="2">Teg-2019</strain>
        <tissue evidence="2">Adductor muscle</tissue>
    </source>
</reference>
<evidence type="ECO:0000256" key="1">
    <source>
        <dbReference type="SAM" id="MobiDB-lite"/>
    </source>
</evidence>
<evidence type="ECO:0000313" key="2">
    <source>
        <dbReference type="EMBL" id="KAJ8310308.1"/>
    </source>
</evidence>
<feature type="compositionally biased region" description="Basic and acidic residues" evidence="1">
    <location>
        <begin position="32"/>
        <end position="61"/>
    </location>
</feature>
<dbReference type="EMBL" id="JARBDR010000640">
    <property type="protein sequence ID" value="KAJ8310308.1"/>
    <property type="molecule type" value="Genomic_DNA"/>
</dbReference>
<comment type="caution">
    <text evidence="2">The sequence shown here is derived from an EMBL/GenBank/DDBJ whole genome shotgun (WGS) entry which is preliminary data.</text>
</comment>
<gene>
    <name evidence="2" type="ORF">KUTeg_012173</name>
</gene>
<evidence type="ECO:0000313" key="3">
    <source>
        <dbReference type="Proteomes" id="UP001217089"/>
    </source>
</evidence>
<dbReference type="Proteomes" id="UP001217089">
    <property type="component" value="Unassembled WGS sequence"/>
</dbReference>